<dbReference type="AlphaFoldDB" id="A0AAJ4PC33"/>
<keyword evidence="4" id="KW-1185">Reference proteome</keyword>
<proteinExistence type="predicted"/>
<dbReference type="PANTHER" id="PTHR43581">
    <property type="entry name" value="ATP/GTP PHOSPHATASE"/>
    <property type="match status" value="1"/>
</dbReference>
<evidence type="ECO:0000313" key="4">
    <source>
        <dbReference type="Proteomes" id="UP000826802"/>
    </source>
</evidence>
<name>A0AAJ4PC33_9STAP</name>
<dbReference type="InterPro" id="IPR034139">
    <property type="entry name" value="TOPRIM_OLD"/>
</dbReference>
<dbReference type="InterPro" id="IPR041685">
    <property type="entry name" value="AAA_GajA/Old/RecF-like"/>
</dbReference>
<dbReference type="PANTHER" id="PTHR43581:SF4">
    <property type="entry name" value="ATP_GTP PHOSPHATASE"/>
    <property type="match status" value="1"/>
</dbReference>
<evidence type="ECO:0000313" key="3">
    <source>
        <dbReference type="EMBL" id="QYA42874.1"/>
    </source>
</evidence>
<protein>
    <submittedName>
        <fullName evidence="3">AAA family ATPase</fullName>
    </submittedName>
</protein>
<dbReference type="RefSeq" id="WP_219503628.1">
    <property type="nucleotide sequence ID" value="NZ_CP079981.1"/>
</dbReference>
<feature type="domain" description="Endonuclease GajA/Old nuclease/RecF-like AAA" evidence="1">
    <location>
        <begin position="1"/>
        <end position="169"/>
    </location>
</feature>
<evidence type="ECO:0000259" key="1">
    <source>
        <dbReference type="Pfam" id="PF13175"/>
    </source>
</evidence>
<sequence length="571" mass="66550">MKLSELRIKNFRNFDEVSVSLSNKNLVFGMNDVGKSNFLCAIRFLLDYKFRNKVFSKSDFHNYNVSEPIEITLIIELETDGQNYDNDSEKLIAKLHGARGSDENNVYIKLKANYIEHDDRVEPHLYWGTNEDDLSEIPTRGISYLESDTLFEVVYFEPNISMKRVFKSNKNKIFNEREQIEEDSQIIKDIEESAKSINKNISDLSVVKNFEEDINLEYGNLRKEDFSIKLKSEIAVNKYYDYIVPYITHADSEEDIYPTSGDGRQKVISYALLNYLNKSEKDDKIKIFLIEEPENSLHRSMIISLSRQLFAEESIYDYFFLTTHSNELLYELDHAALIRLYNSGNTKASSVIFHHDEEQKNIKRRLNKQLSSAFFANKILLVEGPSEAILIDSIFEALEVEYELDGGFILETNGIDFSPYVNKLSALGINCFVKTDNDIKKVPKSKPNMYSLIGINRCIRLVEGTELESREIFNDDRLEIKKSLYSEFETMIHSFEGNNIYLSKIDLENDLFEIIPDKMQEIFGNNPIDTLQKAKKYNMIELVDKLQKEDFNAIYEHENFKVIKRFNEYGT</sequence>
<dbReference type="InterPro" id="IPR051396">
    <property type="entry name" value="Bact_Antivir_Def_Nuclease"/>
</dbReference>
<organism evidence="3 4">
    <name type="scientific">Macrococcoides bohemicum</name>
    <dbReference type="NCBI Taxonomy" id="1903056"/>
    <lineage>
        <taxon>Bacteria</taxon>
        <taxon>Bacillati</taxon>
        <taxon>Bacillota</taxon>
        <taxon>Bacilli</taxon>
        <taxon>Bacillales</taxon>
        <taxon>Staphylococcaceae</taxon>
        <taxon>Macrococcoides</taxon>
    </lineage>
</organism>
<reference evidence="3 4" key="1">
    <citation type="submission" date="2021-07" db="EMBL/GenBank/DDBJ databases">
        <title>Prevalence and characterization of methicillin-resistant Macrococcus spp. in food producing animals and meat in Switzerland in 2019.</title>
        <authorList>
            <person name="Keller J.E."/>
            <person name="Schwendener S."/>
            <person name="Neuenschwander J."/>
            <person name="Overesch G."/>
            <person name="Perreten V."/>
        </authorList>
    </citation>
    <scope>NUCLEOTIDE SEQUENCE [LARGE SCALE GENOMIC DNA]</scope>
    <source>
        <strain evidence="3 4">19Msa0936</strain>
    </source>
</reference>
<feature type="domain" description="OLD protein-like TOPRIM" evidence="2">
    <location>
        <begin position="374"/>
        <end position="438"/>
    </location>
</feature>
<dbReference type="EMBL" id="CP079981">
    <property type="protein sequence ID" value="QYA42874.1"/>
    <property type="molecule type" value="Genomic_DNA"/>
</dbReference>
<dbReference type="Pfam" id="PF13175">
    <property type="entry name" value="AAA_15"/>
    <property type="match status" value="1"/>
</dbReference>
<evidence type="ECO:0000259" key="2">
    <source>
        <dbReference type="Pfam" id="PF20469"/>
    </source>
</evidence>
<dbReference type="Proteomes" id="UP000826802">
    <property type="component" value="Chromosome"/>
</dbReference>
<accession>A0AAJ4PC33</accession>
<dbReference type="CDD" id="cd01026">
    <property type="entry name" value="TOPRIM_OLD"/>
    <property type="match status" value="1"/>
</dbReference>
<gene>
    <name evidence="3" type="ORF">KYI11_02795</name>
</gene>
<dbReference type="Pfam" id="PF20469">
    <property type="entry name" value="OLD-like_TOPRIM"/>
    <property type="match status" value="1"/>
</dbReference>